<dbReference type="AlphaFoldDB" id="A0A084H2B8"/>
<dbReference type="STRING" id="246786.GS18_0201835"/>
<proteinExistence type="predicted"/>
<evidence type="ECO:0000259" key="4">
    <source>
        <dbReference type="Pfam" id="PF03358"/>
    </source>
</evidence>
<feature type="domain" description="NADPH-dependent FMN reductase-like" evidence="4">
    <location>
        <begin position="5"/>
        <end position="144"/>
    </location>
</feature>
<evidence type="ECO:0000256" key="1">
    <source>
        <dbReference type="ARBA" id="ARBA00022630"/>
    </source>
</evidence>
<keyword evidence="1" id="KW-0285">Flavoprotein</keyword>
<keyword evidence="2" id="KW-0288">FMN</keyword>
<comment type="caution">
    <text evidence="5">The sequence shown here is derived from an EMBL/GenBank/DDBJ whole genome shotgun (WGS) entry which is preliminary data.</text>
</comment>
<dbReference type="Pfam" id="PF03358">
    <property type="entry name" value="FMN_red"/>
    <property type="match status" value="1"/>
</dbReference>
<reference evidence="5 6" key="1">
    <citation type="journal article" date="2005" name="Int. J. Syst. Evol. Microbiol.">
        <title>Bacillus cibi sp. nov., isolated from jeotgal, a traditional Korean fermented seafood.</title>
        <authorList>
            <person name="Yoon J.H."/>
            <person name="Lee C.H."/>
            <person name="Oh T.K."/>
        </authorList>
    </citation>
    <scope>NUCLEOTIDE SEQUENCE [LARGE SCALE GENOMIC DNA]</scope>
    <source>
        <strain evidence="5 6">DSM 16189</strain>
    </source>
</reference>
<dbReference type="InterPro" id="IPR051814">
    <property type="entry name" value="NAD(P)H-dep_FMN_reductase"/>
</dbReference>
<dbReference type="NCBIfam" id="TIGR03567">
    <property type="entry name" value="FMN_reduc_SsuE"/>
    <property type="match status" value="1"/>
</dbReference>
<dbReference type="PANTHER" id="PTHR43408:SF1">
    <property type="entry name" value="FMN REDUCTASE (NADPH)"/>
    <property type="match status" value="1"/>
</dbReference>
<evidence type="ECO:0000313" key="6">
    <source>
        <dbReference type="Proteomes" id="UP000028549"/>
    </source>
</evidence>
<sequence>MSYLVSISGSPSEASRSSVVSAYIKRKAEERGLSVREISVLDFDPDVLIRGKYDDPSITEAISVLHGASGVVIVSPVYKAAYTGALKTLLDLLPQDIFKNKPLFPLMVGGSAAHLLAIDYALKPLLAALSAQTILKGVYVLDKYVDKSDANEPIKDEEVQEKVDVQFEQFAEIAQNLSIQKELK</sequence>
<dbReference type="InterPro" id="IPR020048">
    <property type="entry name" value="NADPH-dep_FMN_reduc_SsuE"/>
</dbReference>
<dbReference type="Proteomes" id="UP000028549">
    <property type="component" value="Unassembled WGS sequence"/>
</dbReference>
<dbReference type="InterPro" id="IPR005025">
    <property type="entry name" value="FMN_Rdtase-like_dom"/>
</dbReference>
<keyword evidence="6" id="KW-1185">Reference proteome</keyword>
<name>A0A084H2B8_METID</name>
<dbReference type="OrthoDB" id="1643408at2"/>
<evidence type="ECO:0000256" key="2">
    <source>
        <dbReference type="ARBA" id="ARBA00022643"/>
    </source>
</evidence>
<accession>A0A084H2B8</accession>
<dbReference type="EMBL" id="JNVC02000001">
    <property type="protein sequence ID" value="KEZ53730.1"/>
    <property type="molecule type" value="Genomic_DNA"/>
</dbReference>
<evidence type="ECO:0000313" key="5">
    <source>
        <dbReference type="EMBL" id="KEZ53730.1"/>
    </source>
</evidence>
<dbReference type="SUPFAM" id="SSF52218">
    <property type="entry name" value="Flavoproteins"/>
    <property type="match status" value="1"/>
</dbReference>
<dbReference type="RefSeq" id="WP_029282101.1">
    <property type="nucleotide sequence ID" value="NZ_CP176757.1"/>
</dbReference>
<organism evidence="5 6">
    <name type="scientific">Metabacillus indicus</name>
    <name type="common">Bacillus indicus</name>
    <dbReference type="NCBI Taxonomy" id="246786"/>
    <lineage>
        <taxon>Bacteria</taxon>
        <taxon>Bacillati</taxon>
        <taxon>Bacillota</taxon>
        <taxon>Bacilli</taxon>
        <taxon>Bacillales</taxon>
        <taxon>Bacillaceae</taxon>
        <taxon>Metabacillus</taxon>
    </lineage>
</organism>
<keyword evidence="3" id="KW-0560">Oxidoreductase</keyword>
<protein>
    <recommendedName>
        <fullName evidence="4">NADPH-dependent FMN reductase-like domain-containing protein</fullName>
    </recommendedName>
</protein>
<evidence type="ECO:0000256" key="3">
    <source>
        <dbReference type="ARBA" id="ARBA00023002"/>
    </source>
</evidence>
<gene>
    <name evidence="5" type="ORF">GS18_0201835</name>
</gene>
<dbReference type="Gene3D" id="3.40.50.360">
    <property type="match status" value="1"/>
</dbReference>
<dbReference type="InterPro" id="IPR029039">
    <property type="entry name" value="Flavoprotein-like_sf"/>
</dbReference>
<dbReference type="GO" id="GO:0046306">
    <property type="term" value="P:alkanesulfonate catabolic process"/>
    <property type="evidence" value="ECO:0007669"/>
    <property type="project" value="InterPro"/>
</dbReference>
<dbReference type="GO" id="GO:0008752">
    <property type="term" value="F:FMN reductase [NAD(P)H] activity"/>
    <property type="evidence" value="ECO:0007669"/>
    <property type="project" value="InterPro"/>
</dbReference>
<dbReference type="PANTHER" id="PTHR43408">
    <property type="entry name" value="FMN REDUCTASE (NADPH)"/>
    <property type="match status" value="1"/>
</dbReference>